<dbReference type="GO" id="GO:0004888">
    <property type="term" value="F:transmembrane signaling receptor activity"/>
    <property type="evidence" value="ECO:0007669"/>
    <property type="project" value="TreeGrafter"/>
</dbReference>
<keyword evidence="5" id="KW-1133">Transmembrane helix</keyword>
<dbReference type="CDD" id="cd05716">
    <property type="entry name" value="IgV_pIgR_like"/>
    <property type="match status" value="1"/>
</dbReference>
<keyword evidence="2 5" id="KW-0812">Transmembrane</keyword>
<feature type="region of interest" description="Disordered" evidence="4">
    <location>
        <begin position="372"/>
        <end position="399"/>
    </location>
</feature>
<evidence type="ECO:0000256" key="1">
    <source>
        <dbReference type="ARBA" id="ARBA00004370"/>
    </source>
</evidence>
<dbReference type="SUPFAM" id="SSF48726">
    <property type="entry name" value="Immunoglobulin"/>
    <property type="match status" value="2"/>
</dbReference>
<evidence type="ECO:0000313" key="8">
    <source>
        <dbReference type="Proteomes" id="UP000018467"/>
    </source>
</evidence>
<organism evidence="7 8">
    <name type="scientific">Astyanax mexicanus</name>
    <name type="common">Blind cave fish</name>
    <name type="synonym">Astyanax fasciatus mexicanus</name>
    <dbReference type="NCBI Taxonomy" id="7994"/>
    <lineage>
        <taxon>Eukaryota</taxon>
        <taxon>Metazoa</taxon>
        <taxon>Chordata</taxon>
        <taxon>Craniata</taxon>
        <taxon>Vertebrata</taxon>
        <taxon>Euteleostomi</taxon>
        <taxon>Actinopterygii</taxon>
        <taxon>Neopterygii</taxon>
        <taxon>Teleostei</taxon>
        <taxon>Ostariophysi</taxon>
        <taxon>Characiformes</taxon>
        <taxon>Characoidei</taxon>
        <taxon>Acestrorhamphidae</taxon>
        <taxon>Acestrorhamphinae</taxon>
        <taxon>Astyanax</taxon>
    </lineage>
</organism>
<feature type="compositionally biased region" description="Polar residues" evidence="4">
    <location>
        <begin position="339"/>
        <end position="355"/>
    </location>
</feature>
<dbReference type="PANTHER" id="PTHR11860">
    <property type="entry name" value="POLYMERIC-IMMUNOGLOBULIN RECEPTOR"/>
    <property type="match status" value="1"/>
</dbReference>
<dbReference type="GO" id="GO:0005886">
    <property type="term" value="C:plasma membrane"/>
    <property type="evidence" value="ECO:0007669"/>
    <property type="project" value="TreeGrafter"/>
</dbReference>
<sequence length="437" mass="48477">MDVWSLLSGGEASSNVTGYSGGGVLIRCKYDKKYTSNNKYFCKGSRPNCDDLIKTGEKNKWVNTGRFSLIDKTSSAEFLVMIKELTVKDFGTYQCAVDISSRTDIYTPVELKIHEDISYMRSISVNGHVGSEINISCNYPQSLISKPKFLCKRRSTVDCYYTASVKESKRRIKEGRFSLYDNKAKKTFTVSISRVTEGDSGEYWCGAESDWESDHGYKVYFTQINLRVTAEPGQPDTSTPSRSFTQPSMKTTLKNSEQPQQRLVTTNTPTTEFPTFFVITVVSVILVLLLIGLLVFVVILQKRVKARASTSIQSTRGSSNTNTVYEEIKDTKRHPSPDSGASTVHQLPTNPSDPSHTLYDNVQIRQCPNPIYSTAPDQNINSTPQIPTSSSGSSASTTEDPAYATVKFTKNYNVTAKVNMKEESCDYATVKHASGSG</sequence>
<dbReference type="InterPro" id="IPR050671">
    <property type="entry name" value="CD300_family_receptors"/>
</dbReference>
<feature type="region of interest" description="Disordered" evidence="4">
    <location>
        <begin position="230"/>
        <end position="262"/>
    </location>
</feature>
<reference evidence="8" key="2">
    <citation type="journal article" date="2014" name="Nat. Commun.">
        <title>The cavefish genome reveals candidate genes for eye loss.</title>
        <authorList>
            <person name="McGaugh S.E."/>
            <person name="Gross J.B."/>
            <person name="Aken B."/>
            <person name="Blin M."/>
            <person name="Borowsky R."/>
            <person name="Chalopin D."/>
            <person name="Hinaux H."/>
            <person name="Jeffery W.R."/>
            <person name="Keene A."/>
            <person name="Ma L."/>
            <person name="Minx P."/>
            <person name="Murphy D."/>
            <person name="O'Quin K.E."/>
            <person name="Retaux S."/>
            <person name="Rohner N."/>
            <person name="Searle S.M."/>
            <person name="Stahl B.A."/>
            <person name="Tabin C."/>
            <person name="Volff J.N."/>
            <person name="Yoshizawa M."/>
            <person name="Warren W.C."/>
        </authorList>
    </citation>
    <scope>NUCLEOTIDE SEQUENCE [LARGE SCALE GENOMIC DNA]</scope>
    <source>
        <strain evidence="8">female</strain>
    </source>
</reference>
<evidence type="ECO:0000256" key="3">
    <source>
        <dbReference type="ARBA" id="ARBA00023136"/>
    </source>
</evidence>
<comment type="subcellular location">
    <subcellularLocation>
        <location evidence="1">Membrane</location>
    </subcellularLocation>
</comment>
<name>W5K1K1_ASTMX</name>
<evidence type="ECO:0000256" key="2">
    <source>
        <dbReference type="ARBA" id="ARBA00022692"/>
    </source>
</evidence>
<dbReference type="Pfam" id="PF07686">
    <property type="entry name" value="V-set"/>
    <property type="match status" value="2"/>
</dbReference>
<dbReference type="FunCoup" id="W5K1K1">
    <property type="interactions" value="27"/>
</dbReference>
<dbReference type="Gene3D" id="2.60.40.10">
    <property type="entry name" value="Immunoglobulins"/>
    <property type="match status" value="2"/>
</dbReference>
<reference evidence="7" key="3">
    <citation type="submission" date="2025-08" db="UniProtKB">
        <authorList>
            <consortium name="Ensembl"/>
        </authorList>
    </citation>
    <scope>IDENTIFICATION</scope>
</reference>
<feature type="domain" description="Immunoglobulin" evidence="6">
    <location>
        <begin position="13"/>
        <end position="114"/>
    </location>
</feature>
<feature type="compositionally biased region" description="Low complexity" evidence="4">
    <location>
        <begin position="382"/>
        <end position="398"/>
    </location>
</feature>
<proteinExistence type="predicted"/>
<feature type="transmembrane region" description="Helical" evidence="5">
    <location>
        <begin position="276"/>
        <end position="300"/>
    </location>
</feature>
<dbReference type="InterPro" id="IPR013783">
    <property type="entry name" value="Ig-like_fold"/>
</dbReference>
<protein>
    <recommendedName>
        <fullName evidence="6">Immunoglobulin domain-containing protein</fullName>
    </recommendedName>
</protein>
<dbReference type="InterPro" id="IPR036179">
    <property type="entry name" value="Ig-like_dom_sf"/>
</dbReference>
<keyword evidence="8" id="KW-1185">Reference proteome</keyword>
<evidence type="ECO:0000256" key="5">
    <source>
        <dbReference type="SAM" id="Phobius"/>
    </source>
</evidence>
<dbReference type="Bgee" id="ENSAMXG00000001441">
    <property type="expression patterns" value="Expressed in mesonephros and 4 other cell types or tissues"/>
</dbReference>
<evidence type="ECO:0000313" key="7">
    <source>
        <dbReference type="Ensembl" id="ENSAMXP00000001461.2"/>
    </source>
</evidence>
<dbReference type="HOGENOM" id="CLU_620479_0_0_1"/>
<accession>W5K1K1</accession>
<reference evidence="8" key="1">
    <citation type="submission" date="2013-03" db="EMBL/GenBank/DDBJ databases">
        <authorList>
            <person name="Jeffery W."/>
            <person name="Warren W."/>
            <person name="Wilson R.K."/>
        </authorList>
    </citation>
    <scope>NUCLEOTIDE SEQUENCE</scope>
    <source>
        <strain evidence="8">female</strain>
    </source>
</reference>
<keyword evidence="3 5" id="KW-0472">Membrane</keyword>
<dbReference type="Proteomes" id="UP000018467">
    <property type="component" value="Unassembled WGS sequence"/>
</dbReference>
<dbReference type="InterPro" id="IPR003599">
    <property type="entry name" value="Ig_sub"/>
</dbReference>
<dbReference type="InterPro" id="IPR013106">
    <property type="entry name" value="Ig_V-set"/>
</dbReference>
<feature type="domain" description="Immunoglobulin" evidence="6">
    <location>
        <begin position="122"/>
        <end position="229"/>
    </location>
</feature>
<dbReference type="PANTHER" id="PTHR11860:SF87">
    <property type="entry name" value="CMRF35-LIKE MOLECULE 8"/>
    <property type="match status" value="1"/>
</dbReference>
<reference evidence="7" key="4">
    <citation type="submission" date="2025-09" db="UniProtKB">
        <authorList>
            <consortium name="Ensembl"/>
        </authorList>
    </citation>
    <scope>IDENTIFICATION</scope>
</reference>
<feature type="region of interest" description="Disordered" evidence="4">
    <location>
        <begin position="328"/>
        <end position="355"/>
    </location>
</feature>
<feature type="compositionally biased region" description="Polar residues" evidence="4">
    <location>
        <begin position="235"/>
        <end position="262"/>
    </location>
</feature>
<evidence type="ECO:0000256" key="4">
    <source>
        <dbReference type="SAM" id="MobiDB-lite"/>
    </source>
</evidence>
<dbReference type="InParanoid" id="W5K1K1"/>
<evidence type="ECO:0000259" key="6">
    <source>
        <dbReference type="SMART" id="SM00409"/>
    </source>
</evidence>
<dbReference type="AlphaFoldDB" id="W5K1K1"/>
<dbReference type="GeneTree" id="ENSGT00950000182977"/>
<dbReference type="SMART" id="SM00409">
    <property type="entry name" value="IG"/>
    <property type="match status" value="2"/>
</dbReference>
<dbReference type="Ensembl" id="ENSAMXT00000001461.2">
    <property type="protein sequence ID" value="ENSAMXP00000001461.2"/>
    <property type="gene ID" value="ENSAMXG00000001441.2"/>
</dbReference>
<feature type="compositionally biased region" description="Polar residues" evidence="4">
    <location>
        <begin position="372"/>
        <end position="381"/>
    </location>
</feature>